<evidence type="ECO:0000313" key="3">
    <source>
        <dbReference type="Proteomes" id="UP001264980"/>
    </source>
</evidence>
<evidence type="ECO:0000259" key="1">
    <source>
        <dbReference type="Pfam" id="PF01522"/>
    </source>
</evidence>
<sequence length="270" mass="30781">MERSFVMLTFDLEEFDIPEEYGQKVSQGDQMQVTLRGMENVLSVLEAHQVRATFFTTGHFAAENPALIRHLAQKHEIASHALVHSPAHVFRESDIMESRSILEAISGQTVNGFRMPRLKPFDRAALRRGDFRYDSSLNPTWLPGRYNLLGESPLPSQADGLIELPCSTTPWLRFPLFWLSFKNLPLRIYTALCGFTLKKRGNLMLYFHPWEFADLSAYTLPGYVKKVDGDQLTAKLDGLVSALKKRNAAFVTCNTFCDKWEEDLAGQKFE</sequence>
<comment type="caution">
    <text evidence="2">The sequence shown here is derived from an EMBL/GenBank/DDBJ whole genome shotgun (WGS) entry which is preliminary data.</text>
</comment>
<dbReference type="RefSeq" id="WP_309986085.1">
    <property type="nucleotide sequence ID" value="NZ_JAVDTI010000003.1"/>
</dbReference>
<dbReference type="EMBL" id="JAVDTI010000003">
    <property type="protein sequence ID" value="MDR6806775.1"/>
    <property type="molecule type" value="Genomic_DNA"/>
</dbReference>
<dbReference type="PANTHER" id="PTHR47561">
    <property type="entry name" value="POLYSACCHARIDE DEACETYLASE FAMILY PROTEIN (AFU_ORTHOLOGUE AFUA_6G05030)"/>
    <property type="match status" value="1"/>
</dbReference>
<dbReference type="Gene3D" id="3.20.20.370">
    <property type="entry name" value="Glycoside hydrolase/deacetylase"/>
    <property type="match status" value="1"/>
</dbReference>
<dbReference type="SUPFAM" id="SSF88713">
    <property type="entry name" value="Glycoside hydrolase/deacetylase"/>
    <property type="match status" value="1"/>
</dbReference>
<dbReference type="Pfam" id="PF01522">
    <property type="entry name" value="Polysacc_deac_1"/>
    <property type="match status" value="1"/>
</dbReference>
<proteinExistence type="predicted"/>
<accession>A0ABU1R086</accession>
<protein>
    <submittedName>
        <fullName evidence="2">Peptidoglycan/xylan/chitin deacetylase (PgdA/CDA1 family)</fullName>
    </submittedName>
</protein>
<organism evidence="2 3">
    <name type="scientific">Dyadobacter fermentans</name>
    <dbReference type="NCBI Taxonomy" id="94254"/>
    <lineage>
        <taxon>Bacteria</taxon>
        <taxon>Pseudomonadati</taxon>
        <taxon>Bacteroidota</taxon>
        <taxon>Cytophagia</taxon>
        <taxon>Cytophagales</taxon>
        <taxon>Spirosomataceae</taxon>
        <taxon>Dyadobacter</taxon>
    </lineage>
</organism>
<keyword evidence="3" id="KW-1185">Reference proteome</keyword>
<reference evidence="2 3" key="1">
    <citation type="submission" date="2023-07" db="EMBL/GenBank/DDBJ databases">
        <title>Sorghum-associated microbial communities from plants grown in Nebraska, USA.</title>
        <authorList>
            <person name="Schachtman D."/>
        </authorList>
    </citation>
    <scope>NUCLEOTIDE SEQUENCE [LARGE SCALE GENOMIC DNA]</scope>
    <source>
        <strain evidence="2 3">BE57</strain>
    </source>
</reference>
<name>A0ABU1R086_9BACT</name>
<dbReference type="PANTHER" id="PTHR47561:SF1">
    <property type="entry name" value="POLYSACCHARIDE DEACETYLASE FAMILY PROTEIN (AFU_ORTHOLOGUE AFUA_6G05030)"/>
    <property type="match status" value="1"/>
</dbReference>
<dbReference type="InterPro" id="IPR002509">
    <property type="entry name" value="NODB_dom"/>
</dbReference>
<evidence type="ECO:0000313" key="2">
    <source>
        <dbReference type="EMBL" id="MDR6806775.1"/>
    </source>
</evidence>
<feature type="domain" description="NodB homology" evidence="1">
    <location>
        <begin position="36"/>
        <end position="119"/>
    </location>
</feature>
<gene>
    <name evidence="2" type="ORF">J2W84_003823</name>
</gene>
<dbReference type="Proteomes" id="UP001264980">
    <property type="component" value="Unassembled WGS sequence"/>
</dbReference>
<dbReference type="InterPro" id="IPR011330">
    <property type="entry name" value="Glyco_hydro/deAcase_b/a-brl"/>
</dbReference>